<dbReference type="NCBIfam" id="TIGR04183">
    <property type="entry name" value="Por_Secre_tail"/>
    <property type="match status" value="1"/>
</dbReference>
<dbReference type="InterPro" id="IPR008979">
    <property type="entry name" value="Galactose-bd-like_sf"/>
</dbReference>
<evidence type="ECO:0000259" key="4">
    <source>
        <dbReference type="PROSITE" id="PS51175"/>
    </source>
</evidence>
<sequence>MKNTLTKLLGAALCLAGPVAVQAQTYQQVWADEFTNGISSSWKFETGGGGWGNNEKQYYQAANATVANGILQITARKQTVGGMPYTSARMITKGIKEFTYGKMEARIKVPLGQGLWPAFWMLGGNIDQVSWPRCGEIDIMEHINSENKIYGTPHWDSNGHAEYGGNTSLDLSGYHVYSVEWDASAIRWFVDGVKYHEMSILNNVGSTEEFHRPFFLLLNLAVAGNWPGQTVDESKLPATMYVDYVRVYQKTGGTTTPTSTTIQAESYGSMNGVQLENTTDTGGGQNVAYIDAGDWMAYNNVSFPTSGAYKIEYRVASPSGATLSSDLNAGSTQLGNVSIPATGGWQNWTTVSQTVNVNAGTYNFGVFAQTGGWNFNWLRITKVTTATLSAAATAKDGGAAAATLPTSLGVEVYPNPRAAGTPLLLRLQNPDPTTPLTVRVTNANGQQVWQQTTSESTLDLGKKATLPSGVYMVQVSSATEKVVKKLVVL</sequence>
<reference evidence="6 7" key="1">
    <citation type="submission" date="2022-04" db="EMBL/GenBank/DDBJ databases">
        <title>Hymenobacter sp. isolated from the air.</title>
        <authorList>
            <person name="Won M."/>
            <person name="Lee C.-M."/>
            <person name="Woen H.-Y."/>
            <person name="Kwon S.-W."/>
        </authorList>
    </citation>
    <scope>NUCLEOTIDE SEQUENCE [LARGE SCALE GENOMIC DNA]</scope>
    <source>
        <strain evidence="7">5413 J-13</strain>
    </source>
</reference>
<evidence type="ECO:0000256" key="3">
    <source>
        <dbReference type="SAM" id="SignalP"/>
    </source>
</evidence>
<evidence type="ECO:0000256" key="2">
    <source>
        <dbReference type="ARBA" id="ARBA00022729"/>
    </source>
</evidence>
<name>A0A8T9SZX1_9BACT</name>
<evidence type="ECO:0000259" key="5">
    <source>
        <dbReference type="PROSITE" id="PS51762"/>
    </source>
</evidence>
<gene>
    <name evidence="6" type="ORF">MUN82_01460</name>
</gene>
<dbReference type="SUPFAM" id="SSF49899">
    <property type="entry name" value="Concanavalin A-like lectins/glucanases"/>
    <property type="match status" value="1"/>
</dbReference>
<dbReference type="GO" id="GO:0004553">
    <property type="term" value="F:hydrolase activity, hydrolyzing O-glycosyl compounds"/>
    <property type="evidence" value="ECO:0007669"/>
    <property type="project" value="InterPro"/>
</dbReference>
<dbReference type="Gene3D" id="2.60.120.260">
    <property type="entry name" value="Galactose-binding domain-like"/>
    <property type="match status" value="1"/>
</dbReference>
<evidence type="ECO:0000313" key="7">
    <source>
        <dbReference type="Proteomes" id="UP000829925"/>
    </source>
</evidence>
<accession>A0A8T9SZX1</accession>
<dbReference type="InterPro" id="IPR013320">
    <property type="entry name" value="ConA-like_dom_sf"/>
</dbReference>
<dbReference type="EMBL" id="CP095053">
    <property type="protein sequence ID" value="UOR05780.1"/>
    <property type="molecule type" value="Genomic_DNA"/>
</dbReference>
<dbReference type="InterPro" id="IPR050546">
    <property type="entry name" value="Glycosyl_Hydrlase_16"/>
</dbReference>
<organism evidence="6 7">
    <name type="scientific">Hymenobacter aerilatus</name>
    <dbReference type="NCBI Taxonomy" id="2932251"/>
    <lineage>
        <taxon>Bacteria</taxon>
        <taxon>Pseudomonadati</taxon>
        <taxon>Bacteroidota</taxon>
        <taxon>Cytophagia</taxon>
        <taxon>Cytophagales</taxon>
        <taxon>Hymenobacteraceae</taxon>
        <taxon>Hymenobacter</taxon>
    </lineage>
</organism>
<dbReference type="InterPro" id="IPR000757">
    <property type="entry name" value="Beta-glucanase-like"/>
</dbReference>
<dbReference type="InterPro" id="IPR005084">
    <property type="entry name" value="CBM6"/>
</dbReference>
<feature type="domain" description="CBM6" evidence="4">
    <location>
        <begin position="260"/>
        <end position="381"/>
    </location>
</feature>
<dbReference type="PANTHER" id="PTHR10963">
    <property type="entry name" value="GLYCOSYL HYDROLASE-RELATED"/>
    <property type="match status" value="1"/>
</dbReference>
<dbReference type="RefSeq" id="WP_245094237.1">
    <property type="nucleotide sequence ID" value="NZ_CP095053.1"/>
</dbReference>
<feature type="signal peptide" evidence="3">
    <location>
        <begin position="1"/>
        <end position="23"/>
    </location>
</feature>
<dbReference type="GO" id="GO:0005975">
    <property type="term" value="P:carbohydrate metabolic process"/>
    <property type="evidence" value="ECO:0007669"/>
    <property type="project" value="InterPro"/>
</dbReference>
<dbReference type="InterPro" id="IPR006584">
    <property type="entry name" value="Cellulose-bd_IV"/>
</dbReference>
<dbReference type="InterPro" id="IPR026444">
    <property type="entry name" value="Secre_tail"/>
</dbReference>
<dbReference type="SUPFAM" id="SSF49785">
    <property type="entry name" value="Galactose-binding domain-like"/>
    <property type="match status" value="1"/>
</dbReference>
<dbReference type="GO" id="GO:0030246">
    <property type="term" value="F:carbohydrate binding"/>
    <property type="evidence" value="ECO:0007669"/>
    <property type="project" value="InterPro"/>
</dbReference>
<keyword evidence="2 3" id="KW-0732">Signal</keyword>
<dbReference type="Gene3D" id="2.60.120.200">
    <property type="match status" value="1"/>
</dbReference>
<evidence type="ECO:0000313" key="6">
    <source>
        <dbReference type="EMBL" id="UOR05780.1"/>
    </source>
</evidence>
<keyword evidence="7" id="KW-1185">Reference proteome</keyword>
<dbReference type="AlphaFoldDB" id="A0A8T9SZX1"/>
<feature type="chain" id="PRO_5035715959" evidence="3">
    <location>
        <begin position="24"/>
        <end position="489"/>
    </location>
</feature>
<proteinExistence type="inferred from homology"/>
<dbReference type="Pfam" id="PF03422">
    <property type="entry name" value="CBM_6"/>
    <property type="match status" value="1"/>
</dbReference>
<dbReference type="PROSITE" id="PS51175">
    <property type="entry name" value="CBM6"/>
    <property type="match status" value="1"/>
</dbReference>
<protein>
    <submittedName>
        <fullName evidence="6">Family 16 glycosylhydrolase</fullName>
    </submittedName>
</protein>
<dbReference type="Proteomes" id="UP000829925">
    <property type="component" value="Chromosome"/>
</dbReference>
<feature type="domain" description="GH16" evidence="5">
    <location>
        <begin position="19"/>
        <end position="253"/>
    </location>
</feature>
<dbReference type="CDD" id="cd08023">
    <property type="entry name" value="GH16_laminarinase_like"/>
    <property type="match status" value="1"/>
</dbReference>
<evidence type="ECO:0000256" key="1">
    <source>
        <dbReference type="ARBA" id="ARBA00006865"/>
    </source>
</evidence>
<dbReference type="PROSITE" id="PS51762">
    <property type="entry name" value="GH16_2"/>
    <property type="match status" value="1"/>
</dbReference>
<dbReference type="Pfam" id="PF18962">
    <property type="entry name" value="Por_Secre_tail"/>
    <property type="match status" value="1"/>
</dbReference>
<dbReference type="PANTHER" id="PTHR10963:SF55">
    <property type="entry name" value="GLYCOSIDE HYDROLASE FAMILY 16 PROTEIN"/>
    <property type="match status" value="1"/>
</dbReference>
<dbReference type="SMART" id="SM00606">
    <property type="entry name" value="CBD_IV"/>
    <property type="match status" value="1"/>
</dbReference>
<dbReference type="Pfam" id="PF00722">
    <property type="entry name" value="Glyco_hydro_16"/>
    <property type="match status" value="1"/>
</dbReference>
<dbReference type="CDD" id="cd04080">
    <property type="entry name" value="CBM6_cellulase-like"/>
    <property type="match status" value="1"/>
</dbReference>
<comment type="similarity">
    <text evidence="1">Belongs to the glycosyl hydrolase 16 family.</text>
</comment>
<dbReference type="KEGG" id="haei:MUN82_01460"/>